<feature type="compositionally biased region" description="Low complexity" evidence="1">
    <location>
        <begin position="1031"/>
        <end position="1044"/>
    </location>
</feature>
<proteinExistence type="predicted"/>
<dbReference type="Proteomes" id="UP000054560">
    <property type="component" value="Unassembled WGS sequence"/>
</dbReference>
<feature type="region of interest" description="Disordered" evidence="1">
    <location>
        <begin position="926"/>
        <end position="1105"/>
    </location>
</feature>
<feature type="region of interest" description="Disordered" evidence="1">
    <location>
        <begin position="836"/>
        <end position="913"/>
    </location>
</feature>
<feature type="region of interest" description="Disordered" evidence="1">
    <location>
        <begin position="569"/>
        <end position="594"/>
    </location>
</feature>
<dbReference type="GeneID" id="25913352"/>
<feature type="compositionally biased region" description="Basic and acidic residues" evidence="1">
    <location>
        <begin position="235"/>
        <end position="247"/>
    </location>
</feature>
<gene>
    <name evidence="2" type="ORF">SARC_12848</name>
</gene>
<feature type="region of interest" description="Disordered" evidence="1">
    <location>
        <begin position="107"/>
        <end position="149"/>
    </location>
</feature>
<feature type="compositionally biased region" description="Basic and acidic residues" evidence="1">
    <location>
        <begin position="1065"/>
        <end position="1105"/>
    </location>
</feature>
<feature type="compositionally biased region" description="Basic and acidic residues" evidence="1">
    <location>
        <begin position="582"/>
        <end position="591"/>
    </location>
</feature>
<feature type="compositionally biased region" description="Basic and acidic residues" evidence="1">
    <location>
        <begin position="464"/>
        <end position="496"/>
    </location>
</feature>
<dbReference type="RefSeq" id="XP_014148512.1">
    <property type="nucleotide sequence ID" value="XM_014293037.1"/>
</dbReference>
<feature type="compositionally biased region" description="Polar residues" evidence="1">
    <location>
        <begin position="114"/>
        <end position="123"/>
    </location>
</feature>
<feature type="compositionally biased region" description="Basic and acidic residues" evidence="1">
    <location>
        <begin position="1134"/>
        <end position="1153"/>
    </location>
</feature>
<organism evidence="2 3">
    <name type="scientific">Sphaeroforma arctica JP610</name>
    <dbReference type="NCBI Taxonomy" id="667725"/>
    <lineage>
        <taxon>Eukaryota</taxon>
        <taxon>Ichthyosporea</taxon>
        <taxon>Ichthyophonida</taxon>
        <taxon>Sphaeroforma</taxon>
    </lineage>
</organism>
<feature type="compositionally biased region" description="Basic and acidic residues" evidence="1">
    <location>
        <begin position="1045"/>
        <end position="1054"/>
    </location>
</feature>
<feature type="compositionally biased region" description="Basic and acidic residues" evidence="1">
    <location>
        <begin position="127"/>
        <end position="142"/>
    </location>
</feature>
<feature type="compositionally biased region" description="Basic and acidic residues" evidence="1">
    <location>
        <begin position="343"/>
        <end position="376"/>
    </location>
</feature>
<feature type="compositionally biased region" description="Polar residues" evidence="1">
    <location>
        <begin position="1217"/>
        <end position="1235"/>
    </location>
</feature>
<dbReference type="EMBL" id="KQ244246">
    <property type="protein sequence ID" value="KNC74610.1"/>
    <property type="molecule type" value="Genomic_DNA"/>
</dbReference>
<protein>
    <recommendedName>
        <fullName evidence="4">C3H1-type domain-containing protein</fullName>
    </recommendedName>
</protein>
<feature type="region of interest" description="Disordered" evidence="1">
    <location>
        <begin position="1203"/>
        <end position="1326"/>
    </location>
</feature>
<reference evidence="2 3" key="1">
    <citation type="submission" date="2011-02" db="EMBL/GenBank/DDBJ databases">
        <title>The Genome Sequence of Sphaeroforma arctica JP610.</title>
        <authorList>
            <consortium name="The Broad Institute Genome Sequencing Platform"/>
            <person name="Russ C."/>
            <person name="Cuomo C."/>
            <person name="Young S.K."/>
            <person name="Zeng Q."/>
            <person name="Gargeya S."/>
            <person name="Alvarado L."/>
            <person name="Berlin A."/>
            <person name="Chapman S.B."/>
            <person name="Chen Z."/>
            <person name="Freedman E."/>
            <person name="Gellesch M."/>
            <person name="Goldberg J."/>
            <person name="Griggs A."/>
            <person name="Gujja S."/>
            <person name="Heilman E."/>
            <person name="Heiman D."/>
            <person name="Howarth C."/>
            <person name="Mehta T."/>
            <person name="Neiman D."/>
            <person name="Pearson M."/>
            <person name="Roberts A."/>
            <person name="Saif S."/>
            <person name="Shea T."/>
            <person name="Shenoy N."/>
            <person name="Sisk P."/>
            <person name="Stolte C."/>
            <person name="Sykes S."/>
            <person name="White J."/>
            <person name="Yandava C."/>
            <person name="Burger G."/>
            <person name="Gray M.W."/>
            <person name="Holland P.W.H."/>
            <person name="King N."/>
            <person name="Lang F.B.F."/>
            <person name="Roger A.J."/>
            <person name="Ruiz-Trillo I."/>
            <person name="Haas B."/>
            <person name="Nusbaum C."/>
            <person name="Birren B."/>
        </authorList>
    </citation>
    <scope>NUCLEOTIDE SEQUENCE [LARGE SCALE GENOMIC DNA]</scope>
    <source>
        <strain evidence="2 3">JP610</strain>
    </source>
</reference>
<feature type="compositionally biased region" description="Polar residues" evidence="1">
    <location>
        <begin position="985"/>
        <end position="995"/>
    </location>
</feature>
<feature type="compositionally biased region" description="Polar residues" evidence="1">
    <location>
        <begin position="1020"/>
        <end position="1029"/>
    </location>
</feature>
<feature type="compositionally biased region" description="Basic and acidic residues" evidence="1">
    <location>
        <begin position="1286"/>
        <end position="1305"/>
    </location>
</feature>
<evidence type="ECO:0000313" key="3">
    <source>
        <dbReference type="Proteomes" id="UP000054560"/>
    </source>
</evidence>
<feature type="compositionally biased region" description="Basic and acidic residues" evidence="1">
    <location>
        <begin position="270"/>
        <end position="283"/>
    </location>
</feature>
<keyword evidence="3" id="KW-1185">Reference proteome</keyword>
<evidence type="ECO:0000313" key="2">
    <source>
        <dbReference type="EMBL" id="KNC74610.1"/>
    </source>
</evidence>
<feature type="region of interest" description="Disordered" evidence="1">
    <location>
        <begin position="610"/>
        <end position="632"/>
    </location>
</feature>
<feature type="region of interest" description="Disordered" evidence="1">
    <location>
        <begin position="195"/>
        <end position="557"/>
    </location>
</feature>
<evidence type="ECO:0000256" key="1">
    <source>
        <dbReference type="SAM" id="MobiDB-lite"/>
    </source>
</evidence>
<feature type="region of interest" description="Disordered" evidence="1">
    <location>
        <begin position="1134"/>
        <end position="1175"/>
    </location>
</feature>
<feature type="compositionally biased region" description="Basic residues" evidence="1">
    <location>
        <begin position="621"/>
        <end position="630"/>
    </location>
</feature>
<feature type="compositionally biased region" description="Basic and acidic residues" evidence="1">
    <location>
        <begin position="411"/>
        <end position="449"/>
    </location>
</feature>
<sequence>MPHAIYIVDESEEAPPSAFTRESPHRHTLTSTHHNAPHSYERQLSWDGDQSYGRAINRIKLEVGAASPREAVEGWGGADCGPGGTTLTPQDVSTDGAVVQADDAAGDIPAESGAQDNTCSNTHAKNRAQDNTHGTTHDDNTLHAKAMPVTDHTRVYLGVGTNHTSMTHIKIEPEPHPATSEQAHEGAEVRAKLDVGGSTAHGGGVKQEQDRPLTTDRGQRDGTHDRTDSGGGETVPERKTYAIDKDSAGGAVGLAGAQPLAKRTATTIRLSKETGQDQSDKERKRQRALRFNMDRKPSPSSHRTGPGAGAGAGPMDLVPQAEGEERRERDMRNHGNETPGNHGDNDRRRHGEREHPDLADDNLDQRIAELEKEMALRAKSRSVMSRSDSRSELQRRRSQSSAQRDMSLQTRHGDRGDERGRDRERDRERDRDKDRDRDTARDRDDDRPAHSQHSSGVAGKRRLSQTERRGGEAYDRNDRDSSERRGRDSHARTDRHAHTHRSSRSSTRGISPAHARGASRSRTVSHTFNDGRRNSKHGARSVGSHTDEPTHAQADPRNSDQLVFKAAPMLSGSSHSSGGEEEDRRGSDNERGVGVSGYTMTVALKGEPFPVRLPSQTTSHAHTHPHKRLRRDSTVVADVHAQPSGGTRKGKGTPYTTKAHDSYDPDSTHMTAPAPADAPTGAHGLTLGGVCAAMCTAADAQGPNATDDDVIADTPAVLYTACPAFLQNTCVSAMCTRPHPPPCVMPYMATVLGLNKEGATARAVLDMLVQSVKVGIAVTIQACPYLSNGRACISTPCRYYHPEDRVTRKQPLIETGSGSHDNGDNVQQIACAHTTADKETDQAPASSAPAMAGRSQTSMNDTTNDRATATTQQHPAQLQTHTAHTQAQPTQATTAQGHPPQQHTVSNVHMDSKRDSDVARMVLPHSEAKARQYTRWSTQTDKPGFSQPVKTEFTHPKVDTYPSPRRSSLSNYQAHVDTLRPPQDPRQNTATQPQQHPEEAKQPIQRSNTNTHTHQHSEVSRQSSLQRSNTHTHTQQSPQTQIPPQERRSEERARYAQGHTAQPRDYLKQARDYRDSSGDPKDGPLLRREERSINSRDDRSINNREDHINSRDDRIINSREDRINSRDDRYISSREDRAINSRGDRSINSRENRAINNGEQGAKPRPLLDNPPARYRDNQRYHRFSNETNPDFDKNLEFTPKRPRIEADLNPSDPFTAPQSGQRFHMSPNPTQEHSPSCEARGLSADRAPYRQDDRAPAPGHVQDRAGGSSNDCRGELAPNFSTTDWRVREHSAERGRARTRDRSRPPPSPGDLRSRLKSPNATYRS</sequence>
<feature type="compositionally biased region" description="Basic and acidic residues" evidence="1">
    <location>
        <begin position="323"/>
        <end position="335"/>
    </location>
</feature>
<evidence type="ECO:0008006" key="4">
    <source>
        <dbReference type="Google" id="ProtNLM"/>
    </source>
</evidence>
<name>A0A0L0FCZ7_9EUKA</name>
<feature type="compositionally biased region" description="Basic and acidic residues" evidence="1">
    <location>
        <begin position="207"/>
        <end position="228"/>
    </location>
</feature>
<feature type="region of interest" description="Disordered" evidence="1">
    <location>
        <begin position="11"/>
        <end position="37"/>
    </location>
</feature>
<feature type="compositionally biased region" description="Low complexity" evidence="1">
    <location>
        <begin position="860"/>
        <end position="902"/>
    </location>
</feature>
<accession>A0A0L0FCZ7</accession>